<gene>
    <name evidence="1" type="ORF">XAT740_LOCUS46411</name>
</gene>
<dbReference type="Gene3D" id="3.90.226.10">
    <property type="entry name" value="2-enoyl-CoA Hydratase, Chain A, domain 1"/>
    <property type="match status" value="1"/>
</dbReference>
<evidence type="ECO:0008006" key="3">
    <source>
        <dbReference type="Google" id="ProtNLM"/>
    </source>
</evidence>
<evidence type="ECO:0000313" key="2">
    <source>
        <dbReference type="Proteomes" id="UP000663828"/>
    </source>
</evidence>
<name>A0A815ZV58_ADIRI</name>
<reference evidence="1" key="1">
    <citation type="submission" date="2021-02" db="EMBL/GenBank/DDBJ databases">
        <authorList>
            <person name="Nowell W R."/>
        </authorList>
    </citation>
    <scope>NUCLEOTIDE SEQUENCE</scope>
</reference>
<dbReference type="AlphaFoldDB" id="A0A815ZV58"/>
<sequence>ADQAYSKGLIQHVCDNHDSLDKYVLNLARTISTNAPLSLRSMKLMIENKNDETAIKAAIDACLISNDINEGRNAFRQKREAKFQGF</sequence>
<organism evidence="1 2">
    <name type="scientific">Adineta ricciae</name>
    <name type="common">Rotifer</name>
    <dbReference type="NCBI Taxonomy" id="249248"/>
    <lineage>
        <taxon>Eukaryota</taxon>
        <taxon>Metazoa</taxon>
        <taxon>Spiralia</taxon>
        <taxon>Gnathifera</taxon>
        <taxon>Rotifera</taxon>
        <taxon>Eurotatoria</taxon>
        <taxon>Bdelloidea</taxon>
        <taxon>Adinetida</taxon>
        <taxon>Adinetidae</taxon>
        <taxon>Adineta</taxon>
    </lineage>
</organism>
<dbReference type="Proteomes" id="UP000663828">
    <property type="component" value="Unassembled WGS sequence"/>
</dbReference>
<feature type="non-terminal residue" evidence="1">
    <location>
        <position position="1"/>
    </location>
</feature>
<dbReference type="EMBL" id="CAJNOR010006229">
    <property type="protein sequence ID" value="CAF1589625.1"/>
    <property type="molecule type" value="Genomic_DNA"/>
</dbReference>
<protein>
    <recommendedName>
        <fullName evidence="3">Enoyl-CoA hydratase</fullName>
    </recommendedName>
</protein>
<accession>A0A815ZV58</accession>
<dbReference type="InterPro" id="IPR029045">
    <property type="entry name" value="ClpP/crotonase-like_dom_sf"/>
</dbReference>
<evidence type="ECO:0000313" key="1">
    <source>
        <dbReference type="EMBL" id="CAF1589625.1"/>
    </source>
</evidence>
<dbReference type="SUPFAM" id="SSF52096">
    <property type="entry name" value="ClpP/crotonase"/>
    <property type="match status" value="1"/>
</dbReference>
<keyword evidence="2" id="KW-1185">Reference proteome</keyword>
<dbReference type="Gene3D" id="1.10.12.10">
    <property type="entry name" value="Lyase 2-enoyl-coa Hydratase, Chain A, domain 2"/>
    <property type="match status" value="1"/>
</dbReference>
<dbReference type="InterPro" id="IPR014748">
    <property type="entry name" value="Enoyl-CoA_hydra_C"/>
</dbReference>
<comment type="caution">
    <text evidence="1">The sequence shown here is derived from an EMBL/GenBank/DDBJ whole genome shotgun (WGS) entry which is preliminary data.</text>
</comment>
<proteinExistence type="predicted"/>